<reference evidence="2" key="1">
    <citation type="submission" date="2012-11" db="EMBL/GenBank/DDBJ databases">
        <title>Dependencies among metagenomic species, viruses, plasmids and units of genetic variation.</title>
        <authorList>
            <person name="Nielsen H.B."/>
            <person name="Almeida M."/>
            <person name="Juncker A.S."/>
            <person name="Rasmussen S."/>
            <person name="Li J."/>
            <person name="Sunagawa S."/>
            <person name="Plichta D."/>
            <person name="Gautier L."/>
            <person name="Le Chatelier E."/>
            <person name="Peletier E."/>
            <person name="Bonde I."/>
            <person name="Nielsen T."/>
            <person name="Manichanh C."/>
            <person name="Arumugam M."/>
            <person name="Batto J."/>
            <person name="Santos M.B.Q.D."/>
            <person name="Blom N."/>
            <person name="Borruel N."/>
            <person name="Burgdorf K.S."/>
            <person name="Boumezbeur F."/>
            <person name="Casellas F."/>
            <person name="Dore J."/>
            <person name="Guarner F."/>
            <person name="Hansen T."/>
            <person name="Hildebrand F."/>
            <person name="Kaas R.S."/>
            <person name="Kennedy S."/>
            <person name="Kristiansen K."/>
            <person name="Kultima J.R."/>
            <person name="Leonard P."/>
            <person name="Levenez F."/>
            <person name="Lund O."/>
            <person name="Moumen B."/>
            <person name="Le Paslier D."/>
            <person name="Pons N."/>
            <person name="Pedersen O."/>
            <person name="Prifti E."/>
            <person name="Qin J."/>
            <person name="Raes J."/>
            <person name="Tap J."/>
            <person name="Tims S."/>
            <person name="Ussery D.W."/>
            <person name="Yamada T."/>
            <person name="MetaHit consortium"/>
            <person name="Renault P."/>
            <person name="Sicheritz-Ponten T."/>
            <person name="Bork P."/>
            <person name="Wang J."/>
            <person name="Brunak S."/>
            <person name="Ehrlich S.D."/>
        </authorList>
    </citation>
    <scope>NUCLEOTIDE SEQUENCE [LARGE SCALE GENOMIC DNA]</scope>
</reference>
<protein>
    <submittedName>
        <fullName evidence="2">Putative LPXTG-motif protein cell wall anchor domain protein</fullName>
    </submittedName>
</protein>
<dbReference type="Proteomes" id="UP000017938">
    <property type="component" value="Unassembled WGS sequence"/>
</dbReference>
<keyword evidence="1" id="KW-0472">Membrane</keyword>
<feature type="transmembrane region" description="Helical" evidence="1">
    <location>
        <begin position="99"/>
        <end position="118"/>
    </location>
</feature>
<organism evidence="2 3">
    <name type="scientific">Candidatus Colimorpha enterica</name>
    <dbReference type="NCBI Taxonomy" id="3083063"/>
    <lineage>
        <taxon>Bacteria</taxon>
        <taxon>Pseudomonadati</taxon>
        <taxon>Bacteroidota</taxon>
        <taxon>Bacteroidia</taxon>
        <taxon>Bacteroidales</taxon>
        <taxon>Candidatus Colimorpha</taxon>
    </lineage>
</organism>
<name>R6U4X1_9BACT</name>
<keyword evidence="1" id="KW-1133">Transmembrane helix</keyword>
<dbReference type="EMBL" id="CBFW010000418">
    <property type="protein sequence ID" value="CDC77084.1"/>
    <property type="molecule type" value="Genomic_DNA"/>
</dbReference>
<gene>
    <name evidence="2" type="ORF">BN580_00281</name>
</gene>
<evidence type="ECO:0000256" key="1">
    <source>
        <dbReference type="SAM" id="Phobius"/>
    </source>
</evidence>
<accession>R6U4X1</accession>
<proteinExistence type="predicted"/>
<keyword evidence="1" id="KW-0812">Transmembrane</keyword>
<dbReference type="AlphaFoldDB" id="R6U4X1"/>
<evidence type="ECO:0000313" key="2">
    <source>
        <dbReference type="EMBL" id="CDC77084.1"/>
    </source>
</evidence>
<sequence>MPAGDVKIEATYKDAPPSHTHSYGTEWKYDGTNHWHECECGDKADTAAHSFQWVIDKAATKEATGIKHEECTVCGAKRSENTVIPKESGSPETGDGSNLFGWLAALFVSGGVLTVSGVNGRKRKESEAE</sequence>
<comment type="caution">
    <text evidence="2">The sequence shown here is derived from an EMBL/GenBank/DDBJ whole genome shotgun (WGS) entry which is preliminary data.</text>
</comment>
<evidence type="ECO:0000313" key="3">
    <source>
        <dbReference type="Proteomes" id="UP000017938"/>
    </source>
</evidence>